<accession>A0A433YES2</accession>
<evidence type="ECO:0000256" key="5">
    <source>
        <dbReference type="ARBA" id="ARBA00022475"/>
    </source>
</evidence>
<gene>
    <name evidence="11" type="ORF">EJP82_03610</name>
</gene>
<evidence type="ECO:0000256" key="10">
    <source>
        <dbReference type="SAM" id="Phobius"/>
    </source>
</evidence>
<evidence type="ECO:0000313" key="12">
    <source>
        <dbReference type="Proteomes" id="UP000279446"/>
    </source>
</evidence>
<dbReference type="GO" id="GO:0015297">
    <property type="term" value="F:antiporter activity"/>
    <property type="evidence" value="ECO:0007669"/>
    <property type="project" value="InterPro"/>
</dbReference>
<sequence length="454" mass="49590">MTESNENIYYFEKAPIHKTIAHFSIPMILGMSASVIYSLINAYFIGFLHNSEMLTAITLAFPIIGILMSFGNLIGVGGGTYISRLLGEKDYKSVKQVSAFSFYGTLLLGIVICLVSIPFISTIVNGLGASATSFLYTKDYVTILLIGAPIIMINFALEQTVRSEGAAKVSMYGMILSVIMNILLDAIFIFGLDWGMKGIAAATIISNLVAALYYMQFIHRKSTFLTLSWKACRVTLVMIRNILGVGIPVFLLSVFMSITALFFNHFLAIYGDTSVAAYGISSRLMQIPDFIIMGLSEGVVPVIAYCFTSNKKRMKQIILFTSAVIIVIAALSSTILFSISNHFVGMFTIDPELIAIGSFILKVTVFSLFLTGFTFLISGIFQATGQGIAALAMAVAQGSILIPTLFVMKHYFQFHGVIWSLVIADFMALTVGSVLIYLLRKRLNVAPEIEVAEG</sequence>
<keyword evidence="9" id="KW-0046">Antibiotic resistance</keyword>
<feature type="transmembrane region" description="Helical" evidence="10">
    <location>
        <begin position="388"/>
        <end position="412"/>
    </location>
</feature>
<comment type="subcellular location">
    <subcellularLocation>
        <location evidence="1">Cell membrane</location>
        <topology evidence="1">Multi-pass membrane protein</topology>
    </subcellularLocation>
</comment>
<dbReference type="NCBIfam" id="TIGR00797">
    <property type="entry name" value="matE"/>
    <property type="match status" value="1"/>
</dbReference>
<dbReference type="InterPro" id="IPR051327">
    <property type="entry name" value="MATE_MepA_subfamily"/>
</dbReference>
<feature type="transmembrane region" description="Helical" evidence="10">
    <location>
        <begin position="242"/>
        <end position="270"/>
    </location>
</feature>
<feature type="transmembrane region" description="Helical" evidence="10">
    <location>
        <begin position="198"/>
        <end position="215"/>
    </location>
</feature>
<evidence type="ECO:0000313" key="11">
    <source>
        <dbReference type="EMBL" id="RUT48356.1"/>
    </source>
</evidence>
<evidence type="ECO:0000256" key="2">
    <source>
        <dbReference type="ARBA" id="ARBA00008417"/>
    </source>
</evidence>
<proteinExistence type="inferred from homology"/>
<dbReference type="EMBL" id="RZNY01000002">
    <property type="protein sequence ID" value="RUT48356.1"/>
    <property type="molecule type" value="Genomic_DNA"/>
</dbReference>
<dbReference type="Proteomes" id="UP000279446">
    <property type="component" value="Unassembled WGS sequence"/>
</dbReference>
<evidence type="ECO:0000256" key="9">
    <source>
        <dbReference type="ARBA" id="ARBA00023251"/>
    </source>
</evidence>
<dbReference type="GO" id="GO:0005886">
    <property type="term" value="C:plasma membrane"/>
    <property type="evidence" value="ECO:0007669"/>
    <property type="project" value="UniProtKB-SubCell"/>
</dbReference>
<comment type="similarity">
    <text evidence="2">Belongs to the multi antimicrobial extrusion (MATE) (TC 2.A.66.1) family. MepA subfamily.</text>
</comment>
<dbReference type="AlphaFoldDB" id="A0A433YES2"/>
<evidence type="ECO:0000256" key="7">
    <source>
        <dbReference type="ARBA" id="ARBA00022989"/>
    </source>
</evidence>
<keyword evidence="4" id="KW-0813">Transport</keyword>
<comment type="caution">
    <text evidence="11">The sequence shown here is derived from an EMBL/GenBank/DDBJ whole genome shotgun (WGS) entry which is preliminary data.</text>
</comment>
<dbReference type="Pfam" id="PF01554">
    <property type="entry name" value="MatE"/>
    <property type="match status" value="2"/>
</dbReference>
<name>A0A433YES2_9BACL</name>
<dbReference type="InterPro" id="IPR002528">
    <property type="entry name" value="MATE_fam"/>
</dbReference>
<dbReference type="InterPro" id="IPR048279">
    <property type="entry name" value="MdtK-like"/>
</dbReference>
<keyword evidence="5" id="KW-1003">Cell membrane</keyword>
<evidence type="ECO:0000256" key="3">
    <source>
        <dbReference type="ARBA" id="ARBA00022106"/>
    </source>
</evidence>
<feature type="transmembrane region" description="Helical" evidence="10">
    <location>
        <begin position="169"/>
        <end position="192"/>
    </location>
</feature>
<feature type="transmembrane region" description="Helical" evidence="10">
    <location>
        <begin position="20"/>
        <end position="44"/>
    </location>
</feature>
<evidence type="ECO:0000256" key="4">
    <source>
        <dbReference type="ARBA" id="ARBA00022448"/>
    </source>
</evidence>
<evidence type="ECO:0000256" key="1">
    <source>
        <dbReference type="ARBA" id="ARBA00004651"/>
    </source>
</evidence>
<dbReference type="PIRSF" id="PIRSF006603">
    <property type="entry name" value="DinF"/>
    <property type="match status" value="1"/>
</dbReference>
<feature type="transmembrane region" description="Helical" evidence="10">
    <location>
        <begin position="317"/>
        <end position="339"/>
    </location>
</feature>
<dbReference type="PANTHER" id="PTHR43823">
    <property type="entry name" value="SPORULATION PROTEIN YKVU"/>
    <property type="match status" value="1"/>
</dbReference>
<dbReference type="GO" id="GO:0042910">
    <property type="term" value="F:xenobiotic transmembrane transporter activity"/>
    <property type="evidence" value="ECO:0007669"/>
    <property type="project" value="InterPro"/>
</dbReference>
<keyword evidence="12" id="KW-1185">Reference proteome</keyword>
<dbReference type="PANTHER" id="PTHR43823:SF3">
    <property type="entry name" value="MULTIDRUG EXPORT PROTEIN MEPA"/>
    <property type="match status" value="1"/>
</dbReference>
<evidence type="ECO:0000256" key="6">
    <source>
        <dbReference type="ARBA" id="ARBA00022692"/>
    </source>
</evidence>
<feature type="transmembrane region" description="Helical" evidence="10">
    <location>
        <begin position="418"/>
        <end position="439"/>
    </location>
</feature>
<feature type="transmembrane region" description="Helical" evidence="10">
    <location>
        <begin position="290"/>
        <end position="308"/>
    </location>
</feature>
<feature type="transmembrane region" description="Helical" evidence="10">
    <location>
        <begin position="140"/>
        <end position="157"/>
    </location>
</feature>
<keyword evidence="7 10" id="KW-1133">Transmembrane helix</keyword>
<feature type="transmembrane region" description="Helical" evidence="10">
    <location>
        <begin position="97"/>
        <end position="120"/>
    </location>
</feature>
<protein>
    <recommendedName>
        <fullName evidence="3">Multidrug export protein MepA</fullName>
    </recommendedName>
</protein>
<dbReference type="GO" id="GO:0046677">
    <property type="term" value="P:response to antibiotic"/>
    <property type="evidence" value="ECO:0007669"/>
    <property type="project" value="UniProtKB-KW"/>
</dbReference>
<keyword evidence="6 10" id="KW-0812">Transmembrane</keyword>
<feature type="transmembrane region" description="Helical" evidence="10">
    <location>
        <begin position="56"/>
        <end position="76"/>
    </location>
</feature>
<dbReference type="OrthoDB" id="9811110at2"/>
<dbReference type="InterPro" id="IPR045070">
    <property type="entry name" value="MATE_MepA-like"/>
</dbReference>
<organism evidence="11 12">
    <name type="scientific">Paenibacillus anaericanus</name>
    <dbReference type="NCBI Taxonomy" id="170367"/>
    <lineage>
        <taxon>Bacteria</taxon>
        <taxon>Bacillati</taxon>
        <taxon>Bacillota</taxon>
        <taxon>Bacilli</taxon>
        <taxon>Bacillales</taxon>
        <taxon>Paenibacillaceae</taxon>
        <taxon>Paenibacillus</taxon>
    </lineage>
</organism>
<keyword evidence="8 10" id="KW-0472">Membrane</keyword>
<reference evidence="11 12" key="1">
    <citation type="submission" date="2018-12" db="EMBL/GenBank/DDBJ databases">
        <authorList>
            <person name="Sun L."/>
            <person name="Chen Z."/>
        </authorList>
    </citation>
    <scope>NUCLEOTIDE SEQUENCE [LARGE SCALE GENOMIC DNA]</scope>
    <source>
        <strain evidence="11 12">DSM 15890</strain>
    </source>
</reference>
<dbReference type="CDD" id="cd13143">
    <property type="entry name" value="MATE_MepA_like"/>
    <property type="match status" value="1"/>
</dbReference>
<evidence type="ECO:0000256" key="8">
    <source>
        <dbReference type="ARBA" id="ARBA00023136"/>
    </source>
</evidence>
<feature type="transmembrane region" description="Helical" evidence="10">
    <location>
        <begin position="359"/>
        <end position="381"/>
    </location>
</feature>